<evidence type="ECO:0000256" key="3">
    <source>
        <dbReference type="ARBA" id="ARBA00022840"/>
    </source>
</evidence>
<feature type="domain" description="Oligopeptide/dipeptide ABC transporter C-terminal" evidence="4">
    <location>
        <begin position="2"/>
        <end position="31"/>
    </location>
</feature>
<organism evidence="5 6">
    <name type="scientific">Rhodococcus globerulus</name>
    <dbReference type="NCBI Taxonomy" id="33008"/>
    <lineage>
        <taxon>Bacteria</taxon>
        <taxon>Bacillati</taxon>
        <taxon>Actinomycetota</taxon>
        <taxon>Actinomycetes</taxon>
        <taxon>Mycobacteriales</taxon>
        <taxon>Nocardiaceae</taxon>
        <taxon>Rhodococcus</taxon>
    </lineage>
</organism>
<gene>
    <name evidence="5" type="ORF">R3Q16_02705</name>
</gene>
<dbReference type="RefSeq" id="WP_317540524.1">
    <property type="nucleotide sequence ID" value="NZ_JAWLKB010000001.1"/>
</dbReference>
<evidence type="ECO:0000313" key="6">
    <source>
        <dbReference type="Proteomes" id="UP001185927"/>
    </source>
</evidence>
<evidence type="ECO:0000259" key="4">
    <source>
        <dbReference type="Pfam" id="PF08352"/>
    </source>
</evidence>
<accession>A0ABU4BN65</accession>
<evidence type="ECO:0000256" key="1">
    <source>
        <dbReference type="ARBA" id="ARBA00022448"/>
    </source>
</evidence>
<protein>
    <recommendedName>
        <fullName evidence="4">Oligopeptide/dipeptide ABC transporter C-terminal domain-containing protein</fullName>
    </recommendedName>
</protein>
<proteinExistence type="predicted"/>
<evidence type="ECO:0000313" key="5">
    <source>
        <dbReference type="EMBL" id="MDV6265496.1"/>
    </source>
</evidence>
<keyword evidence="2" id="KW-0547">Nucleotide-binding</keyword>
<sequence length="36" mass="3922">MVELGDAAHVFRSPTHPYTRSLLDAVPTLPSPSLMD</sequence>
<reference evidence="5 6" key="1">
    <citation type="submission" date="2023-10" db="EMBL/GenBank/DDBJ databases">
        <title>Development of a sustainable strategy for remediation of hydrocarbon-contaminated territories based on the waste exchange concept.</title>
        <authorList>
            <person name="Krivoruchko A."/>
        </authorList>
    </citation>
    <scope>NUCLEOTIDE SEQUENCE [LARGE SCALE GENOMIC DNA]</scope>
    <source>
        <strain evidence="5 6">IEGM 1203</strain>
    </source>
</reference>
<keyword evidence="3" id="KW-0067">ATP-binding</keyword>
<name>A0ABU4BN65_RHOGO</name>
<dbReference type="Proteomes" id="UP001185927">
    <property type="component" value="Unassembled WGS sequence"/>
</dbReference>
<keyword evidence="6" id="KW-1185">Reference proteome</keyword>
<dbReference type="InterPro" id="IPR013563">
    <property type="entry name" value="Oligopep_ABC_C"/>
</dbReference>
<evidence type="ECO:0000256" key="2">
    <source>
        <dbReference type="ARBA" id="ARBA00022741"/>
    </source>
</evidence>
<keyword evidence="1" id="KW-0813">Transport</keyword>
<dbReference type="Pfam" id="PF08352">
    <property type="entry name" value="oligo_HPY"/>
    <property type="match status" value="1"/>
</dbReference>
<comment type="caution">
    <text evidence="5">The sequence shown here is derived from an EMBL/GenBank/DDBJ whole genome shotgun (WGS) entry which is preliminary data.</text>
</comment>
<dbReference type="EMBL" id="JAWLKB010000001">
    <property type="protein sequence ID" value="MDV6265496.1"/>
    <property type="molecule type" value="Genomic_DNA"/>
</dbReference>